<dbReference type="PROSITE" id="PS50888">
    <property type="entry name" value="BHLH"/>
    <property type="match status" value="1"/>
</dbReference>
<proteinExistence type="predicted"/>
<dbReference type="InterPro" id="IPR036638">
    <property type="entry name" value="HLH_DNA-bd_sf"/>
</dbReference>
<keyword evidence="9" id="KW-1185">Reference proteome</keyword>
<dbReference type="HOGENOM" id="CLU_467644_0_0_1"/>
<feature type="domain" description="BHLH" evidence="7">
    <location>
        <begin position="385"/>
        <end position="436"/>
    </location>
</feature>
<protein>
    <recommendedName>
        <fullName evidence="7">BHLH domain-containing protein</fullName>
    </recommendedName>
</protein>
<reference evidence="9" key="1">
    <citation type="submission" date="2003-08" db="EMBL/GenBank/DDBJ databases">
        <authorList>
            <person name="Birren B."/>
            <person name="Nusbaum C."/>
            <person name="Abebe A."/>
            <person name="Abouelleil A."/>
            <person name="Adekoya E."/>
            <person name="Ait-zahra M."/>
            <person name="Allen N."/>
            <person name="Allen T."/>
            <person name="An P."/>
            <person name="Anderson M."/>
            <person name="Anderson S."/>
            <person name="Arachchi H."/>
            <person name="Armbruster J."/>
            <person name="Bachantsang P."/>
            <person name="Baldwin J."/>
            <person name="Barry A."/>
            <person name="Bayul T."/>
            <person name="Blitshsteyn B."/>
            <person name="Bloom T."/>
            <person name="Blye J."/>
            <person name="Boguslavskiy L."/>
            <person name="Borowsky M."/>
            <person name="Boukhgalter B."/>
            <person name="Brunache A."/>
            <person name="Butler J."/>
            <person name="Calixte N."/>
            <person name="Calvo S."/>
            <person name="Camarata J."/>
            <person name="Campo K."/>
            <person name="Chang J."/>
            <person name="Cheshatsang Y."/>
            <person name="Citroen M."/>
            <person name="Collymore A."/>
            <person name="Considine T."/>
            <person name="Cook A."/>
            <person name="Cooke P."/>
            <person name="Corum B."/>
            <person name="Cuomo C."/>
            <person name="David R."/>
            <person name="Dawoe T."/>
            <person name="Degray S."/>
            <person name="Dodge S."/>
            <person name="Dooley K."/>
            <person name="Dorje P."/>
            <person name="Dorjee K."/>
            <person name="Dorris L."/>
            <person name="Duffey N."/>
            <person name="Dupes A."/>
            <person name="Elkins T."/>
            <person name="Engels R."/>
            <person name="Erickson J."/>
            <person name="Farina A."/>
            <person name="Faro S."/>
            <person name="Ferreira P."/>
            <person name="Fischer H."/>
            <person name="Fitzgerald M."/>
            <person name="Foley K."/>
            <person name="Gage D."/>
            <person name="Galagan J."/>
            <person name="Gearin G."/>
            <person name="Gnerre S."/>
            <person name="Gnirke A."/>
            <person name="Goyette A."/>
            <person name="Graham J."/>
            <person name="Grandbois E."/>
            <person name="Gyaltsen K."/>
            <person name="Hafez N."/>
            <person name="Hagopian D."/>
            <person name="Hagos B."/>
            <person name="Hall J."/>
            <person name="Hatcher B."/>
            <person name="Heller A."/>
            <person name="Higgins H."/>
            <person name="Honan T."/>
            <person name="Horn A."/>
            <person name="Houde N."/>
            <person name="Hughes L."/>
            <person name="Hulme W."/>
            <person name="Husby E."/>
            <person name="Iliev I."/>
            <person name="Jaffe D."/>
            <person name="Jones C."/>
            <person name="Kamal M."/>
            <person name="Kamat A."/>
            <person name="Kamvysselis M."/>
            <person name="Karlsson E."/>
            <person name="Kells C."/>
            <person name="Kieu A."/>
            <person name="Kisner P."/>
            <person name="Kodira C."/>
            <person name="Kulbokas E."/>
            <person name="Labutti K."/>
            <person name="Lama D."/>
            <person name="Landers T."/>
            <person name="Leger J."/>
            <person name="Levine S."/>
            <person name="Lewis D."/>
            <person name="Lewis T."/>
            <person name="Lindblad-toh K."/>
            <person name="Liu X."/>
            <person name="Lokyitsang T."/>
            <person name="Lokyitsang Y."/>
            <person name="Lucien O."/>
            <person name="Lui A."/>
            <person name="Ma L.J."/>
            <person name="Mabbitt R."/>
            <person name="Macdonald J."/>
            <person name="Maclean C."/>
            <person name="Major J."/>
            <person name="Manning J."/>
            <person name="Marabella R."/>
            <person name="Maru K."/>
            <person name="Matthews C."/>
            <person name="Mauceli E."/>
            <person name="Mccarthy M."/>
            <person name="Mcdonough S."/>
            <person name="Mcghee T."/>
            <person name="Meldrim J."/>
            <person name="Meneus L."/>
            <person name="Mesirov J."/>
            <person name="Mihalev A."/>
            <person name="Mihova T."/>
            <person name="Mikkelsen T."/>
            <person name="Mlenga V."/>
            <person name="Moru K."/>
            <person name="Mozes J."/>
            <person name="Mulrain L."/>
            <person name="Munson G."/>
            <person name="Naylor J."/>
            <person name="Newes C."/>
            <person name="Nguyen C."/>
            <person name="Nguyen N."/>
            <person name="Nguyen T."/>
            <person name="Nicol R."/>
            <person name="Nielsen C."/>
            <person name="Nizzari M."/>
            <person name="Norbu C."/>
            <person name="Norbu N."/>
            <person name="O'donnell P."/>
            <person name="Okoawo O."/>
            <person name="O'leary S."/>
            <person name="Omotosho B."/>
            <person name="O'neill K."/>
            <person name="Osman S."/>
            <person name="Parker S."/>
            <person name="Perrin D."/>
            <person name="Phunkhang P."/>
            <person name="Piqani B."/>
            <person name="Purcell S."/>
            <person name="Rachupka T."/>
            <person name="Ramasamy U."/>
            <person name="Rameau R."/>
            <person name="Ray V."/>
            <person name="Raymond C."/>
            <person name="Retta R."/>
            <person name="Richardson S."/>
            <person name="Rise C."/>
            <person name="Rodriguez J."/>
            <person name="Rogers J."/>
            <person name="Rogov P."/>
            <person name="Rutman M."/>
            <person name="Schupbach R."/>
            <person name="Seaman C."/>
            <person name="Settipalli S."/>
            <person name="Sharpe T."/>
            <person name="Sheridan J."/>
            <person name="Sherpa N."/>
            <person name="Shi J."/>
            <person name="Smirnov S."/>
            <person name="Smith C."/>
            <person name="Sougnez C."/>
            <person name="Spencer B."/>
            <person name="Stalker J."/>
            <person name="Stange-thomann N."/>
            <person name="Stavropoulos S."/>
            <person name="Stetson K."/>
            <person name="Stone C."/>
            <person name="Stone S."/>
            <person name="Stubbs M."/>
            <person name="Talamas J."/>
            <person name="Tchuinga P."/>
            <person name="Tenzing P."/>
            <person name="Tesfaye S."/>
            <person name="Theodore J."/>
            <person name="Thoulutsang Y."/>
            <person name="Topham K."/>
            <person name="Towey S."/>
            <person name="Tsamla T."/>
            <person name="Tsomo N."/>
            <person name="Vallee D."/>
            <person name="Vassiliev H."/>
            <person name="Venkataraman V."/>
            <person name="Vinson J."/>
            <person name="Vo A."/>
            <person name="Wade C."/>
            <person name="Wang S."/>
            <person name="Wangchuk T."/>
            <person name="Wangdi T."/>
            <person name="Whittaker C."/>
            <person name="Wilkinson J."/>
            <person name="Wu Y."/>
            <person name="Wyman D."/>
            <person name="Yadav S."/>
            <person name="Yang S."/>
            <person name="Yang X."/>
            <person name="Yeager S."/>
            <person name="Yee E."/>
            <person name="Young G."/>
            <person name="Zainoun J."/>
            <person name="Zembeck L."/>
            <person name="Zimmer A."/>
            <person name="Zody M."/>
            <person name="Lander E."/>
        </authorList>
    </citation>
    <scope>NUCLEOTIDE SEQUENCE [LARGE SCALE GENOMIC DNA]</scope>
</reference>
<dbReference type="AlphaFoldDB" id="H2YHZ8"/>
<keyword evidence="2" id="KW-0517">Myogenesis</keyword>
<dbReference type="OMA" id="HYHHTSH"/>
<dbReference type="Proteomes" id="UP000007875">
    <property type="component" value="Unassembled WGS sequence"/>
</dbReference>
<name>H2YHZ8_CIOSA</name>
<dbReference type="Ensembl" id="ENSCSAVT00000005016.1">
    <property type="protein sequence ID" value="ENSCSAVP00000004947.1"/>
    <property type="gene ID" value="ENSCSAVG00000002947.1"/>
</dbReference>
<dbReference type="GeneTree" id="ENSGT00950000182959"/>
<dbReference type="Pfam" id="PF01586">
    <property type="entry name" value="Basic"/>
    <property type="match status" value="1"/>
</dbReference>
<dbReference type="SMART" id="SM00520">
    <property type="entry name" value="BASIC"/>
    <property type="match status" value="1"/>
</dbReference>
<evidence type="ECO:0000313" key="9">
    <source>
        <dbReference type="Proteomes" id="UP000007875"/>
    </source>
</evidence>
<dbReference type="GO" id="GO:0030154">
    <property type="term" value="P:cell differentiation"/>
    <property type="evidence" value="ECO:0007669"/>
    <property type="project" value="UniProtKB-KW"/>
</dbReference>
<dbReference type="InterPro" id="IPR011598">
    <property type="entry name" value="bHLH_dom"/>
</dbReference>
<evidence type="ECO:0000256" key="2">
    <source>
        <dbReference type="ARBA" id="ARBA00022541"/>
    </source>
</evidence>
<dbReference type="GO" id="GO:0045663">
    <property type="term" value="P:positive regulation of myoblast differentiation"/>
    <property type="evidence" value="ECO:0007669"/>
    <property type="project" value="TreeGrafter"/>
</dbReference>
<dbReference type="SMART" id="SM00353">
    <property type="entry name" value="HLH"/>
    <property type="match status" value="1"/>
</dbReference>
<evidence type="ECO:0000313" key="8">
    <source>
        <dbReference type="Ensembl" id="ENSCSAVP00000004947.1"/>
    </source>
</evidence>
<accession>H2YHZ8</accession>
<evidence type="ECO:0000256" key="6">
    <source>
        <dbReference type="SAM" id="MobiDB-lite"/>
    </source>
</evidence>
<keyword evidence="5" id="KW-0539">Nucleus</keyword>
<dbReference type="GO" id="GO:0007517">
    <property type="term" value="P:muscle organ development"/>
    <property type="evidence" value="ECO:0007669"/>
    <property type="project" value="UniProtKB-KW"/>
</dbReference>
<reference evidence="8" key="2">
    <citation type="submission" date="2025-08" db="UniProtKB">
        <authorList>
            <consortium name="Ensembl"/>
        </authorList>
    </citation>
    <scope>IDENTIFICATION</scope>
</reference>
<dbReference type="STRING" id="51511.ENSCSAVP00000004947"/>
<dbReference type="SUPFAM" id="SSF47459">
    <property type="entry name" value="HLH, helix-loop-helix DNA-binding domain"/>
    <property type="match status" value="1"/>
</dbReference>
<feature type="region of interest" description="Disordered" evidence="6">
    <location>
        <begin position="544"/>
        <end position="564"/>
    </location>
</feature>
<dbReference type="Pfam" id="PF00010">
    <property type="entry name" value="HLH"/>
    <property type="match status" value="1"/>
</dbReference>
<dbReference type="InParanoid" id="H2YHZ8"/>
<evidence type="ECO:0000256" key="3">
    <source>
        <dbReference type="ARBA" id="ARBA00022782"/>
    </source>
</evidence>
<dbReference type="GO" id="GO:0000978">
    <property type="term" value="F:RNA polymerase II cis-regulatory region sequence-specific DNA binding"/>
    <property type="evidence" value="ECO:0007669"/>
    <property type="project" value="TreeGrafter"/>
</dbReference>
<dbReference type="PANTHER" id="PTHR11534">
    <property type="entry name" value="MYOGENIC FACTOR"/>
    <property type="match status" value="1"/>
</dbReference>
<reference evidence="8" key="3">
    <citation type="submission" date="2025-09" db="UniProtKB">
        <authorList>
            <consortium name="Ensembl"/>
        </authorList>
    </citation>
    <scope>IDENTIFICATION</scope>
</reference>
<evidence type="ECO:0000259" key="7">
    <source>
        <dbReference type="PROSITE" id="PS50888"/>
    </source>
</evidence>
<dbReference type="PANTHER" id="PTHR11534:SF9">
    <property type="entry name" value="MYOGENIC-DETERMINATION PROTEIN"/>
    <property type="match status" value="1"/>
</dbReference>
<organism evidence="8 9">
    <name type="scientific">Ciona savignyi</name>
    <name type="common">Pacific transparent sea squirt</name>
    <dbReference type="NCBI Taxonomy" id="51511"/>
    <lineage>
        <taxon>Eukaryota</taxon>
        <taxon>Metazoa</taxon>
        <taxon>Chordata</taxon>
        <taxon>Tunicata</taxon>
        <taxon>Ascidiacea</taxon>
        <taxon>Phlebobranchia</taxon>
        <taxon>Cionidae</taxon>
        <taxon>Ciona</taxon>
    </lineage>
</organism>
<keyword evidence="3" id="KW-0221">Differentiation</keyword>
<dbReference type="Gene3D" id="4.10.280.10">
    <property type="entry name" value="Helix-loop-helix DNA-binding domain"/>
    <property type="match status" value="1"/>
</dbReference>
<evidence type="ECO:0000256" key="1">
    <source>
        <dbReference type="ARBA" id="ARBA00004123"/>
    </source>
</evidence>
<evidence type="ECO:0000256" key="5">
    <source>
        <dbReference type="ARBA" id="ARBA00023242"/>
    </source>
</evidence>
<keyword evidence="4" id="KW-0238">DNA-binding</keyword>
<dbReference type="FunFam" id="4.10.280.10:FF:000005">
    <property type="entry name" value="Myogenic factor"/>
    <property type="match status" value="1"/>
</dbReference>
<sequence length="583" mass="64653">MTCISLEELDLSSIFSNSNNYYSGYATSNIMTTQKRTPPRLKRASSDVLLSDTAVSPNCRGVSGVLSELEELKRCVEGNYIGIDAGKSDISILEELSHLATNCTDSDAAYSPGSRDSTLSNRASFGSEMNFQNPGIGGPMSRGNSPQNYDLRCKRMDVKQENEANTIEFMLESFLGSNETSKQKQDHRTEDTQSTPISSIEPTITFATNDETHTVKAMMQYLSDTNQMCQDNSVSEQIIFSDLNSVSASETSLPSVEELLQIPNEKPSSFKTGNTAKTQSMHSRPKHFNGQMLNQTQIPINNVMSPEVQSYESYTPVLSSGMLSSNTFSSNRMMELSPLSDLQSLSQDDEMDSKMSHYHHTSHPNGHQCLVWACKACKRKTGPHDRRRAATLRERRRLKRVNQAYDSLKRCACANPNQRLPKVEILRNAITYIYNLQRMLYGEQNSEAKTSVSKPEATLTLGETFISKTECESPFFETDDVRMTSSRTPSPVSSLIESGPSFVISELGEENIEPKQDRLSASLFPNDVTTPTSMVDDVITITEESTTTPNTDEENTPVANRLNSDTKGASSLVCLSSIVERID</sequence>
<dbReference type="GO" id="GO:0000981">
    <property type="term" value="F:DNA-binding transcription factor activity, RNA polymerase II-specific"/>
    <property type="evidence" value="ECO:0007669"/>
    <property type="project" value="TreeGrafter"/>
</dbReference>
<dbReference type="eggNOG" id="KOG3960">
    <property type="taxonomic scope" value="Eukaryota"/>
</dbReference>
<dbReference type="GO" id="GO:0046983">
    <property type="term" value="F:protein dimerization activity"/>
    <property type="evidence" value="ECO:0007669"/>
    <property type="project" value="InterPro"/>
</dbReference>
<comment type="subcellular location">
    <subcellularLocation>
        <location evidence="1">Nucleus</location>
    </subcellularLocation>
</comment>
<evidence type="ECO:0000256" key="4">
    <source>
        <dbReference type="ARBA" id="ARBA00023125"/>
    </source>
</evidence>
<dbReference type="InterPro" id="IPR002546">
    <property type="entry name" value="MyoD_N"/>
</dbReference>
<feature type="region of interest" description="Disordered" evidence="6">
    <location>
        <begin position="265"/>
        <end position="284"/>
    </location>
</feature>
<dbReference type="InterPro" id="IPR039704">
    <property type="entry name" value="Myogenic_factor"/>
</dbReference>
<dbReference type="GO" id="GO:0005634">
    <property type="term" value="C:nucleus"/>
    <property type="evidence" value="ECO:0007669"/>
    <property type="project" value="UniProtKB-SubCell"/>
</dbReference>
<feature type="compositionally biased region" description="Polar residues" evidence="6">
    <location>
        <begin position="266"/>
        <end position="282"/>
    </location>
</feature>
<dbReference type="CDD" id="cd11411">
    <property type="entry name" value="bHLH_TS_MRF"/>
    <property type="match status" value="1"/>
</dbReference>